<evidence type="ECO:0000256" key="1">
    <source>
        <dbReference type="ARBA" id="ARBA00022603"/>
    </source>
</evidence>
<dbReference type="SUPFAM" id="SSF53335">
    <property type="entry name" value="S-adenosyl-L-methionine-dependent methyltransferases"/>
    <property type="match status" value="1"/>
</dbReference>
<dbReference type="InterPro" id="IPR029063">
    <property type="entry name" value="SAM-dependent_MTases_sf"/>
</dbReference>
<dbReference type="GO" id="GO:0008168">
    <property type="term" value="F:methyltransferase activity"/>
    <property type="evidence" value="ECO:0007669"/>
    <property type="project" value="UniProtKB-KW"/>
</dbReference>
<feature type="compositionally biased region" description="Basic and acidic residues" evidence="3">
    <location>
        <begin position="199"/>
        <end position="211"/>
    </location>
</feature>
<protein>
    <submittedName>
        <fullName evidence="4">Ribosomal RNA small subunit methyltransferase D</fullName>
    </submittedName>
</protein>
<organism evidence="4">
    <name type="scientific">uncultured bacterium A1Q1_fos_291</name>
    <dbReference type="NCBI Taxonomy" id="1256570"/>
    <lineage>
        <taxon>Bacteria</taxon>
        <taxon>environmental samples</taxon>
    </lineage>
</organism>
<dbReference type="Gene3D" id="3.40.50.150">
    <property type="entry name" value="Vaccinia Virus protein VP39"/>
    <property type="match status" value="1"/>
</dbReference>
<reference evidence="4" key="1">
    <citation type="submission" date="2012-09" db="EMBL/GenBank/DDBJ databases">
        <title>Metagenomic Characterization of a Microbial Community in Wastewater Detects High Levels of Antibiotic Resistance.</title>
        <authorList>
            <person name="Abrams M."/>
            <person name="Caldwell A."/>
            <person name="Vandaei E."/>
            <person name="Lee W."/>
            <person name="Perrott J."/>
            <person name="Khan S.Y."/>
            <person name="Ta J."/>
            <person name="Romero D."/>
            <person name="Nguyen V."/>
            <person name="Pourmand N."/>
            <person name="Ouverney C.C."/>
        </authorList>
    </citation>
    <scope>NUCLEOTIDE SEQUENCE</scope>
</reference>
<sequence>MSLRIISGKYRRRILKTPSDDSTRPYTDRVRQIVFDRLYDYIPDARVADVFSGVGTMGLESLSRGAHSCVFFEADADVHQLLVTNVNTIAPEARTICWRTDVRRTSFRPHGGEDFMPYNIIFFDPPYKHADEIDPGKPLAASLKRLARDTISARDAILVLRTPEHTEAPQLPWWHVHDCWELSSMMVWILVKQPMTDDGEPKDSADAHMDSDTDDGVIDDKPSPGC</sequence>
<dbReference type="PANTHER" id="PTHR43542">
    <property type="entry name" value="METHYLTRANSFERASE"/>
    <property type="match status" value="1"/>
</dbReference>
<keyword evidence="1 4" id="KW-0489">Methyltransferase</keyword>
<evidence type="ECO:0000256" key="2">
    <source>
        <dbReference type="ARBA" id="ARBA00022679"/>
    </source>
</evidence>
<dbReference type="EMBL" id="JX649891">
    <property type="protein sequence ID" value="AGC72070.1"/>
    <property type="molecule type" value="Genomic_DNA"/>
</dbReference>
<dbReference type="Pfam" id="PF03602">
    <property type="entry name" value="Cons_hypoth95"/>
    <property type="match status" value="1"/>
</dbReference>
<dbReference type="InterPro" id="IPR004398">
    <property type="entry name" value="RNA_MeTrfase_RsmD"/>
</dbReference>
<proteinExistence type="predicted"/>
<dbReference type="AlphaFoldDB" id="L7W0N5"/>
<evidence type="ECO:0000313" key="4">
    <source>
        <dbReference type="EMBL" id="AGC72070.1"/>
    </source>
</evidence>
<keyword evidence="2 4" id="KW-0808">Transferase</keyword>
<accession>L7W0N5</accession>
<dbReference type="GO" id="GO:0031167">
    <property type="term" value="P:rRNA methylation"/>
    <property type="evidence" value="ECO:0007669"/>
    <property type="project" value="InterPro"/>
</dbReference>
<dbReference type="PANTHER" id="PTHR43542:SF1">
    <property type="entry name" value="METHYLTRANSFERASE"/>
    <property type="match status" value="1"/>
</dbReference>
<feature type="region of interest" description="Disordered" evidence="3">
    <location>
        <begin position="196"/>
        <end position="226"/>
    </location>
</feature>
<name>L7W0N5_9BACT</name>
<evidence type="ECO:0000256" key="3">
    <source>
        <dbReference type="SAM" id="MobiDB-lite"/>
    </source>
</evidence>